<dbReference type="AlphaFoldDB" id="A0A0B1Q006"/>
<feature type="domain" description="Thioesterase" evidence="1">
    <location>
        <begin position="47"/>
        <end position="120"/>
    </location>
</feature>
<dbReference type="CDD" id="cd03443">
    <property type="entry name" value="PaaI_thioesterase"/>
    <property type="match status" value="1"/>
</dbReference>
<dbReference type="InterPro" id="IPR006683">
    <property type="entry name" value="Thioestr_dom"/>
</dbReference>
<dbReference type="SUPFAM" id="SSF54637">
    <property type="entry name" value="Thioesterase/thiol ester dehydrase-isomerase"/>
    <property type="match status" value="1"/>
</dbReference>
<name>A0A0B1Q006_9HYPH</name>
<organism evidence="2 3">
    <name type="scientific">Aureimonas altamirensis</name>
    <dbReference type="NCBI Taxonomy" id="370622"/>
    <lineage>
        <taxon>Bacteria</taxon>
        <taxon>Pseudomonadati</taxon>
        <taxon>Pseudomonadota</taxon>
        <taxon>Alphaproteobacteria</taxon>
        <taxon>Hyphomicrobiales</taxon>
        <taxon>Aurantimonadaceae</taxon>
        <taxon>Aureimonas</taxon>
    </lineage>
</organism>
<dbReference type="InterPro" id="IPR029069">
    <property type="entry name" value="HotDog_dom_sf"/>
</dbReference>
<reference evidence="2 3" key="1">
    <citation type="submission" date="2014-09" db="EMBL/GenBank/DDBJ databases">
        <title>Isolation and characterization of Aurantimonas altamirensis ON-56566 from clinical sample following a dog bite.</title>
        <authorList>
            <person name="Eshaghi A."/>
            <person name="Li A."/>
            <person name="Shahinas D."/>
            <person name="Bahn P."/>
            <person name="Kus J.V."/>
            <person name="Patel S.N."/>
        </authorList>
    </citation>
    <scope>NUCLEOTIDE SEQUENCE [LARGE SCALE GENOMIC DNA]</scope>
    <source>
        <strain evidence="2 3">ON-56566</strain>
    </source>
</reference>
<dbReference type="RefSeq" id="WP_039195153.1">
    <property type="nucleotide sequence ID" value="NZ_JRFJ01000005.1"/>
</dbReference>
<dbReference type="Proteomes" id="UP000030826">
    <property type="component" value="Unassembled WGS sequence"/>
</dbReference>
<protein>
    <recommendedName>
        <fullName evidence="1">Thioesterase domain-containing protein</fullName>
    </recommendedName>
</protein>
<accession>A0A0B1Q006</accession>
<evidence type="ECO:0000313" key="3">
    <source>
        <dbReference type="Proteomes" id="UP000030826"/>
    </source>
</evidence>
<sequence>MFADEEGWHPMPDDGFIGHVGPIFVKHEGSVTLYGFLTEGKHRNTRGAVQGGMLMTFADRAMGQSIRDTFGPQPIATIQFDMHFVSRCGIDEVVTTRPQIVRSTASIVFMECELMAGNRTIATAKGIWKRLGSNPAP</sequence>
<dbReference type="GO" id="GO:0016790">
    <property type="term" value="F:thiolester hydrolase activity"/>
    <property type="evidence" value="ECO:0007669"/>
    <property type="project" value="UniProtKB-ARBA"/>
</dbReference>
<evidence type="ECO:0000259" key="1">
    <source>
        <dbReference type="Pfam" id="PF03061"/>
    </source>
</evidence>
<dbReference type="Gene3D" id="3.10.129.10">
    <property type="entry name" value="Hotdog Thioesterase"/>
    <property type="match status" value="1"/>
</dbReference>
<dbReference type="Pfam" id="PF03061">
    <property type="entry name" value="4HBT"/>
    <property type="match status" value="1"/>
</dbReference>
<dbReference type="STRING" id="370622.LA66_17120"/>
<gene>
    <name evidence="2" type="ORF">LA66_17120</name>
</gene>
<dbReference type="OrthoDB" id="3477511at2"/>
<evidence type="ECO:0000313" key="2">
    <source>
        <dbReference type="EMBL" id="KHJ53649.1"/>
    </source>
</evidence>
<proteinExistence type="predicted"/>
<dbReference type="EMBL" id="JRFJ01000005">
    <property type="protein sequence ID" value="KHJ53649.1"/>
    <property type="molecule type" value="Genomic_DNA"/>
</dbReference>
<comment type="caution">
    <text evidence="2">The sequence shown here is derived from an EMBL/GenBank/DDBJ whole genome shotgun (WGS) entry which is preliminary data.</text>
</comment>